<comment type="caution">
    <text evidence="2">The sequence shown here is derived from an EMBL/GenBank/DDBJ whole genome shotgun (WGS) entry which is preliminary data.</text>
</comment>
<proteinExistence type="predicted"/>
<gene>
    <name evidence="2" type="ORF">ILYODFUR_019613</name>
</gene>
<protein>
    <submittedName>
        <fullName evidence="2">Uncharacterized protein</fullName>
    </submittedName>
</protein>
<reference evidence="2 3" key="1">
    <citation type="submission" date="2021-06" db="EMBL/GenBank/DDBJ databases">
        <authorList>
            <person name="Palmer J.M."/>
        </authorList>
    </citation>
    <scope>NUCLEOTIDE SEQUENCE [LARGE SCALE GENOMIC DNA]</scope>
    <source>
        <strain evidence="3">if_2019</strain>
        <tissue evidence="2">Muscle</tissue>
    </source>
</reference>
<dbReference type="Proteomes" id="UP001482620">
    <property type="component" value="Unassembled WGS sequence"/>
</dbReference>
<accession>A0ABV0SYF0</accession>
<evidence type="ECO:0000313" key="2">
    <source>
        <dbReference type="EMBL" id="MEQ2225645.1"/>
    </source>
</evidence>
<evidence type="ECO:0000256" key="1">
    <source>
        <dbReference type="SAM" id="MobiDB-lite"/>
    </source>
</evidence>
<keyword evidence="3" id="KW-1185">Reference proteome</keyword>
<feature type="region of interest" description="Disordered" evidence="1">
    <location>
        <begin position="1"/>
        <end position="32"/>
    </location>
</feature>
<name>A0ABV0SYF0_9TELE</name>
<evidence type="ECO:0000313" key="3">
    <source>
        <dbReference type="Proteomes" id="UP001482620"/>
    </source>
</evidence>
<dbReference type="EMBL" id="JAHRIQ010013558">
    <property type="protein sequence ID" value="MEQ2225645.1"/>
    <property type="molecule type" value="Genomic_DNA"/>
</dbReference>
<organism evidence="2 3">
    <name type="scientific">Ilyodon furcidens</name>
    <name type="common">goldbreast splitfin</name>
    <dbReference type="NCBI Taxonomy" id="33524"/>
    <lineage>
        <taxon>Eukaryota</taxon>
        <taxon>Metazoa</taxon>
        <taxon>Chordata</taxon>
        <taxon>Craniata</taxon>
        <taxon>Vertebrata</taxon>
        <taxon>Euteleostomi</taxon>
        <taxon>Actinopterygii</taxon>
        <taxon>Neopterygii</taxon>
        <taxon>Teleostei</taxon>
        <taxon>Neoteleostei</taxon>
        <taxon>Acanthomorphata</taxon>
        <taxon>Ovalentaria</taxon>
        <taxon>Atherinomorphae</taxon>
        <taxon>Cyprinodontiformes</taxon>
        <taxon>Goodeidae</taxon>
        <taxon>Ilyodon</taxon>
    </lineage>
</organism>
<sequence>MDTERETKRKQIRNTKEREVGQKGKRERRRKAWRRERRMMRMQDNTLLTSTPAETFISTAFYQKVHGTYECKMCIVVNAVQYRTFVYMLTPKSKHKVSP</sequence>
<feature type="compositionally biased region" description="Basic and acidic residues" evidence="1">
    <location>
        <begin position="1"/>
        <end position="24"/>
    </location>
</feature>